<feature type="transmembrane region" description="Helical" evidence="1">
    <location>
        <begin position="21"/>
        <end position="40"/>
    </location>
</feature>
<protein>
    <recommendedName>
        <fullName evidence="3">Glycosyltransferase RgtA/B/C/D-like domain-containing protein</fullName>
    </recommendedName>
</protein>
<keyword evidence="1" id="KW-1133">Transmembrane helix</keyword>
<gene>
    <name evidence="2" type="ORF">AB8B28_08440</name>
</gene>
<reference evidence="2" key="1">
    <citation type="submission" date="2024-07" db="EMBL/GenBank/DDBJ databases">
        <authorList>
            <person name="Li X.-J."/>
            <person name="Wang X."/>
        </authorList>
    </citation>
    <scope>NUCLEOTIDE SEQUENCE</scope>
    <source>
        <strain evidence="2">HSP-536</strain>
    </source>
</reference>
<feature type="transmembrane region" description="Helical" evidence="1">
    <location>
        <begin position="449"/>
        <end position="468"/>
    </location>
</feature>
<feature type="transmembrane region" description="Helical" evidence="1">
    <location>
        <begin position="243"/>
        <end position="273"/>
    </location>
</feature>
<feature type="transmembrane region" description="Helical" evidence="1">
    <location>
        <begin position="46"/>
        <end position="66"/>
    </location>
</feature>
<evidence type="ECO:0008006" key="3">
    <source>
        <dbReference type="Google" id="ProtNLM"/>
    </source>
</evidence>
<sequence length="597" mass="70638">MFLLIFLSLVFLYSKISRRKAEIIAPTIFFFIMTVLYFSGLMFSSFIYGNVFIILLSIGALIYFIYDVFKEKKNWKEIWEKFKSFIILYGIMAILLIGFISIVWDDFSHWLLTVKNMVLFNELSNNSKSTIIFKTYPPATAIIQYFYNFVGGIGFRSFNLEYNSQLITNYFVMILLLSMINMTPLSKKSKIILYPVLFLILAIFNQEIYVSLFVDVILSIMGAYLIILYEYMKKQKINKKFEFIDMVLATLFLSLVKSTGTAIIVFCLIYIIIDLILTKKYKFNLKIIITILISLLIAKKSWGYYLSKTKVDIMWETGKITLGNVLKIFDGKGQQYQYETINNFFKAILKQRIGIFSYTVFFIIMIGLLIYLYIRKNDNERLKLLIYNILIIIIYPISLLLMYIFIFSPTEAINLASFSRYLSTIVIFLILLNGLILIKDKMILRHEKITIKVITICIIILVFTNRTMKMFTIKKLKQIKKAKRYRNEIRKIPKEISINPNNKVYFISDMSKDGGYYHWIFKYEATPLKTQPFYYNDDENLFETLKNYDYLYLKDFDENFSKKYSTMFKNGLESNNFYRIEKENNEIKLIKVESRGK</sequence>
<dbReference type="EMBL" id="CP165647">
    <property type="protein sequence ID" value="XDU61676.1"/>
    <property type="molecule type" value="Genomic_DNA"/>
</dbReference>
<proteinExistence type="predicted"/>
<organism evidence="2">
    <name type="scientific">Leptotrichia alba</name>
    <dbReference type="NCBI Taxonomy" id="3239304"/>
    <lineage>
        <taxon>Bacteria</taxon>
        <taxon>Fusobacteriati</taxon>
        <taxon>Fusobacteriota</taxon>
        <taxon>Fusobacteriia</taxon>
        <taxon>Fusobacteriales</taxon>
        <taxon>Leptotrichiaceae</taxon>
        <taxon>Leptotrichia</taxon>
    </lineage>
</organism>
<dbReference type="AlphaFoldDB" id="A0AB39V1Y3"/>
<feature type="transmembrane region" description="Helical" evidence="1">
    <location>
        <begin position="212"/>
        <end position="231"/>
    </location>
</feature>
<accession>A0AB39V1Y3</accession>
<dbReference type="RefSeq" id="WP_369715234.1">
    <property type="nucleotide sequence ID" value="NZ_CP165647.1"/>
</dbReference>
<name>A0AB39V1Y3_9FUSO</name>
<feature type="transmembrane region" description="Helical" evidence="1">
    <location>
        <begin position="386"/>
        <end position="406"/>
    </location>
</feature>
<feature type="transmembrane region" description="Helical" evidence="1">
    <location>
        <begin position="418"/>
        <end position="437"/>
    </location>
</feature>
<keyword evidence="1" id="KW-0472">Membrane</keyword>
<feature type="transmembrane region" description="Helical" evidence="1">
    <location>
        <begin position="285"/>
        <end position="306"/>
    </location>
</feature>
<feature type="transmembrane region" description="Helical" evidence="1">
    <location>
        <begin position="166"/>
        <end position="184"/>
    </location>
</feature>
<keyword evidence="1" id="KW-0812">Transmembrane</keyword>
<evidence type="ECO:0000256" key="1">
    <source>
        <dbReference type="SAM" id="Phobius"/>
    </source>
</evidence>
<dbReference type="KEGG" id="lala:AB8B28_08440"/>
<feature type="transmembrane region" description="Helical" evidence="1">
    <location>
        <begin position="355"/>
        <end position="374"/>
    </location>
</feature>
<feature type="transmembrane region" description="Helical" evidence="1">
    <location>
        <begin position="86"/>
        <end position="104"/>
    </location>
</feature>
<evidence type="ECO:0000313" key="2">
    <source>
        <dbReference type="EMBL" id="XDU61676.1"/>
    </source>
</evidence>